<feature type="compositionally biased region" description="Polar residues" evidence="1">
    <location>
        <begin position="110"/>
        <end position="123"/>
    </location>
</feature>
<organism evidence="2 3">
    <name type="scientific">Cryptococcus floricola</name>
    <dbReference type="NCBI Taxonomy" id="2591691"/>
    <lineage>
        <taxon>Eukaryota</taxon>
        <taxon>Fungi</taxon>
        <taxon>Dikarya</taxon>
        <taxon>Basidiomycota</taxon>
        <taxon>Agaricomycotina</taxon>
        <taxon>Tremellomycetes</taxon>
        <taxon>Tremellales</taxon>
        <taxon>Cryptococcaceae</taxon>
        <taxon>Cryptococcus</taxon>
    </lineage>
</organism>
<dbReference type="AlphaFoldDB" id="A0A5D3AXS1"/>
<dbReference type="Proteomes" id="UP000322245">
    <property type="component" value="Unassembled WGS sequence"/>
</dbReference>
<gene>
    <name evidence="2" type="ORF">B9479_004465</name>
</gene>
<feature type="compositionally biased region" description="Basic and acidic residues" evidence="1">
    <location>
        <begin position="135"/>
        <end position="154"/>
    </location>
</feature>
<accession>A0A5D3AXS1</accession>
<proteinExistence type="predicted"/>
<comment type="caution">
    <text evidence="2">The sequence shown here is derived from an EMBL/GenBank/DDBJ whole genome shotgun (WGS) entry which is preliminary data.</text>
</comment>
<evidence type="ECO:0000313" key="2">
    <source>
        <dbReference type="EMBL" id="TYJ54873.1"/>
    </source>
</evidence>
<keyword evidence="3" id="KW-1185">Reference proteome</keyword>
<evidence type="ECO:0000256" key="1">
    <source>
        <dbReference type="SAM" id="MobiDB-lite"/>
    </source>
</evidence>
<feature type="compositionally biased region" description="Polar residues" evidence="1">
    <location>
        <begin position="23"/>
        <end position="38"/>
    </location>
</feature>
<feature type="region of interest" description="Disordered" evidence="1">
    <location>
        <begin position="23"/>
        <end position="42"/>
    </location>
</feature>
<feature type="region of interest" description="Disordered" evidence="1">
    <location>
        <begin position="513"/>
        <end position="535"/>
    </location>
</feature>
<feature type="region of interest" description="Disordered" evidence="1">
    <location>
        <begin position="110"/>
        <end position="182"/>
    </location>
</feature>
<sequence>MSYSDPHTTELYISDLSISNNTVHHPSTASQPDTTAPSTARPFNFLSSATPSVPTQSSTPFLPEAAYGQQMAFQPKPSLSAPYTVPYQHVNPSDLRLSPQHATTVHEAQTNIVTNTPKQQHNTPARGMSRLGIAEGERSGQRSSPYDKGKERPRSKSMVEQSGSGNRKPTPSSSGRRNRERKVTGVAVPISLPVLLPQLQLQEASSAYGPPESMSSHAANISSLHHAVARFYRASRSTQHSHEEAYNQIMDTVLDASAASERVWDGEWLGPSVGQSTDQAVGWGGIADLASPPPTIKSQAPTLPSSLDMTNRGGQLSSLQHPAPLATIWQDDPAATPHLSTSTISQSVIPSKQHGRSVSLPVPQATHQQVFQPMLSNIPVDSGPQYSQNAVLPRPPVQSSPPTAHIDAQLASNIKLAVDAAYANACKSASSLPANTQERINTAGLEAANIMVEDFHRVYRDAVLRWTELGCAEDVASERGKYEVDVYVRGVYQRTLGTFGDGAEPGTRLASVSGPSINQPSVHRTSGSPLQQGAGAVASTVYPTPGLSSGPSSIPLPNVSGFTAALSFKLPNNDVHRYITAFLIDNVIKRFNIGNYIPIGFLPPFMMTGTPVNSLEEALDPKLGWFWSEEDVLRVTEVVAREAFGTKNLDGLLMHYVSDVVGSPHDEAAVGRVRILHPQNRVELGSLAVNCWMDELLVMYRKKSVEKIGTMDDWNERERNMLEVRRKIVDSVSKELVLNRKVD</sequence>
<feature type="compositionally biased region" description="Polar residues" evidence="1">
    <location>
        <begin position="513"/>
        <end position="531"/>
    </location>
</feature>
<feature type="compositionally biased region" description="Polar residues" evidence="1">
    <location>
        <begin position="158"/>
        <end position="175"/>
    </location>
</feature>
<name>A0A5D3AXS1_9TREE</name>
<evidence type="ECO:0000313" key="3">
    <source>
        <dbReference type="Proteomes" id="UP000322245"/>
    </source>
</evidence>
<protein>
    <submittedName>
        <fullName evidence="2">Uncharacterized protein</fullName>
    </submittedName>
</protein>
<reference evidence="2 3" key="1">
    <citation type="submission" date="2017-05" db="EMBL/GenBank/DDBJ databases">
        <title>The Genome Sequence of Tsuchiyaea wingfieldii DSM 27421.</title>
        <authorList>
            <person name="Cuomo C."/>
            <person name="Passer A."/>
            <person name="Billmyre B."/>
            <person name="Heitman J."/>
        </authorList>
    </citation>
    <scope>NUCLEOTIDE SEQUENCE [LARGE SCALE GENOMIC DNA]</scope>
    <source>
        <strain evidence="2 3">DSM 27421</strain>
    </source>
</reference>
<dbReference type="EMBL" id="NIDF01000051">
    <property type="protein sequence ID" value="TYJ54873.1"/>
    <property type="molecule type" value="Genomic_DNA"/>
</dbReference>